<comment type="caution">
    <text evidence="6">The sequence shown here is derived from an EMBL/GenBank/DDBJ whole genome shotgun (WGS) entry which is preliminary data.</text>
</comment>
<reference evidence="6" key="2">
    <citation type="submission" date="2020-12" db="EMBL/GenBank/DDBJ databases">
        <authorList>
            <person name="Kanost M."/>
        </authorList>
    </citation>
    <scope>NUCLEOTIDE SEQUENCE</scope>
</reference>
<reference evidence="6" key="1">
    <citation type="journal article" date="2016" name="Insect Biochem. Mol. Biol.">
        <title>Multifaceted biological insights from a draft genome sequence of the tobacco hornworm moth, Manduca sexta.</title>
        <authorList>
            <person name="Kanost M.R."/>
            <person name="Arrese E.L."/>
            <person name="Cao X."/>
            <person name="Chen Y.R."/>
            <person name="Chellapilla S."/>
            <person name="Goldsmith M.R."/>
            <person name="Grosse-Wilde E."/>
            <person name="Heckel D.G."/>
            <person name="Herndon N."/>
            <person name="Jiang H."/>
            <person name="Papanicolaou A."/>
            <person name="Qu J."/>
            <person name="Soulages J.L."/>
            <person name="Vogel H."/>
            <person name="Walters J."/>
            <person name="Waterhouse R.M."/>
            <person name="Ahn S.J."/>
            <person name="Almeida F.C."/>
            <person name="An C."/>
            <person name="Aqrawi P."/>
            <person name="Bretschneider A."/>
            <person name="Bryant W.B."/>
            <person name="Bucks S."/>
            <person name="Chao H."/>
            <person name="Chevignon G."/>
            <person name="Christen J.M."/>
            <person name="Clarke D.F."/>
            <person name="Dittmer N.T."/>
            <person name="Ferguson L.C.F."/>
            <person name="Garavelou S."/>
            <person name="Gordon K.H.J."/>
            <person name="Gunaratna R.T."/>
            <person name="Han Y."/>
            <person name="Hauser F."/>
            <person name="He Y."/>
            <person name="Heidel-Fischer H."/>
            <person name="Hirsh A."/>
            <person name="Hu Y."/>
            <person name="Jiang H."/>
            <person name="Kalra D."/>
            <person name="Klinner C."/>
            <person name="Konig C."/>
            <person name="Kovar C."/>
            <person name="Kroll A.R."/>
            <person name="Kuwar S.S."/>
            <person name="Lee S.L."/>
            <person name="Lehman R."/>
            <person name="Li K."/>
            <person name="Li Z."/>
            <person name="Liang H."/>
            <person name="Lovelace S."/>
            <person name="Lu Z."/>
            <person name="Mansfield J.H."/>
            <person name="McCulloch K.J."/>
            <person name="Mathew T."/>
            <person name="Morton B."/>
            <person name="Muzny D.M."/>
            <person name="Neunemann D."/>
            <person name="Ongeri F."/>
            <person name="Pauchet Y."/>
            <person name="Pu L.L."/>
            <person name="Pyrousis I."/>
            <person name="Rao X.J."/>
            <person name="Redding A."/>
            <person name="Roesel C."/>
            <person name="Sanchez-Gracia A."/>
            <person name="Schaack S."/>
            <person name="Shukla A."/>
            <person name="Tetreau G."/>
            <person name="Wang Y."/>
            <person name="Xiong G.H."/>
            <person name="Traut W."/>
            <person name="Walsh T.K."/>
            <person name="Worley K.C."/>
            <person name="Wu D."/>
            <person name="Wu W."/>
            <person name="Wu Y.Q."/>
            <person name="Zhang X."/>
            <person name="Zou Z."/>
            <person name="Zucker H."/>
            <person name="Briscoe A.D."/>
            <person name="Burmester T."/>
            <person name="Clem R.J."/>
            <person name="Feyereisen R."/>
            <person name="Grimmelikhuijzen C.J.P."/>
            <person name="Hamodrakas S.J."/>
            <person name="Hansson B.S."/>
            <person name="Huguet E."/>
            <person name="Jermiin L.S."/>
            <person name="Lan Q."/>
            <person name="Lehman H.K."/>
            <person name="Lorenzen M."/>
            <person name="Merzendorfer H."/>
            <person name="Michalopoulos I."/>
            <person name="Morton D.B."/>
            <person name="Muthukrishnan S."/>
            <person name="Oakeshott J.G."/>
            <person name="Palmer W."/>
            <person name="Park Y."/>
            <person name="Passarelli A.L."/>
            <person name="Rozas J."/>
            <person name="Schwartz L.M."/>
            <person name="Smith W."/>
            <person name="Southgate A."/>
            <person name="Vilcinskas A."/>
            <person name="Vogt R."/>
            <person name="Wang P."/>
            <person name="Werren J."/>
            <person name="Yu X.Q."/>
            <person name="Zhou J.J."/>
            <person name="Brown S.J."/>
            <person name="Scherer S.E."/>
            <person name="Richards S."/>
            <person name="Blissard G.W."/>
        </authorList>
    </citation>
    <scope>NUCLEOTIDE SEQUENCE</scope>
</reference>
<gene>
    <name evidence="6" type="ORF">O3G_MSEX001245</name>
</gene>
<dbReference type="Pfam" id="PF04568">
    <property type="entry name" value="IATP"/>
    <property type="match status" value="1"/>
</dbReference>
<keyword evidence="3" id="KW-0496">Mitochondrion</keyword>
<evidence type="ECO:0000256" key="2">
    <source>
        <dbReference type="ARBA" id="ARBA00010901"/>
    </source>
</evidence>
<sequence>MNIFKLNALGTLIGNSSKLLFHIDKKTLITTSLMKKTYTVPGAPGSGRSGRKGPVKKTGKPLEKFGATSEESYFLGKQKEQLEKLKKELKKKTSLMSRKEEKQMQVMKNLTKKRGKKSTVSKKKKTVKSILGFVTKTTTDNRNKPEVPKDN</sequence>
<evidence type="ECO:0000313" key="6">
    <source>
        <dbReference type="EMBL" id="KAG6440359.1"/>
    </source>
</evidence>
<dbReference type="InterPro" id="IPR007648">
    <property type="entry name" value="ATPase_inhibitor_mt"/>
</dbReference>
<dbReference type="GO" id="GO:0005739">
    <property type="term" value="C:mitochondrion"/>
    <property type="evidence" value="ECO:0007669"/>
    <property type="project" value="UniProtKB-SubCell"/>
</dbReference>
<comment type="subcellular location">
    <subcellularLocation>
        <location evidence="1">Mitochondrion</location>
    </subcellularLocation>
</comment>
<feature type="region of interest" description="Disordered" evidence="5">
    <location>
        <begin position="40"/>
        <end position="64"/>
    </location>
</feature>
<evidence type="ECO:0000313" key="7">
    <source>
        <dbReference type="Proteomes" id="UP000791440"/>
    </source>
</evidence>
<dbReference type="GO" id="GO:0042030">
    <property type="term" value="F:ATPase inhibitor activity"/>
    <property type="evidence" value="ECO:0007669"/>
    <property type="project" value="InterPro"/>
</dbReference>
<dbReference type="AlphaFoldDB" id="A0A922CC42"/>
<evidence type="ECO:0000256" key="1">
    <source>
        <dbReference type="ARBA" id="ARBA00004173"/>
    </source>
</evidence>
<keyword evidence="7" id="KW-1185">Reference proteome</keyword>
<name>A0A922CC42_MANSE</name>
<proteinExistence type="inferred from homology"/>
<organism evidence="6 7">
    <name type="scientific">Manduca sexta</name>
    <name type="common">Tobacco hawkmoth</name>
    <name type="synonym">Tobacco hornworm</name>
    <dbReference type="NCBI Taxonomy" id="7130"/>
    <lineage>
        <taxon>Eukaryota</taxon>
        <taxon>Metazoa</taxon>
        <taxon>Ecdysozoa</taxon>
        <taxon>Arthropoda</taxon>
        <taxon>Hexapoda</taxon>
        <taxon>Insecta</taxon>
        <taxon>Pterygota</taxon>
        <taxon>Neoptera</taxon>
        <taxon>Endopterygota</taxon>
        <taxon>Lepidoptera</taxon>
        <taxon>Glossata</taxon>
        <taxon>Ditrysia</taxon>
        <taxon>Bombycoidea</taxon>
        <taxon>Sphingidae</taxon>
        <taxon>Sphinginae</taxon>
        <taxon>Sphingini</taxon>
        <taxon>Manduca</taxon>
    </lineage>
</organism>
<evidence type="ECO:0000256" key="3">
    <source>
        <dbReference type="ARBA" id="ARBA00023128"/>
    </source>
</evidence>
<keyword evidence="4" id="KW-0175">Coiled coil</keyword>
<accession>A0A922CC42</accession>
<feature type="compositionally biased region" description="Basic residues" evidence="5">
    <location>
        <begin position="49"/>
        <end position="59"/>
    </location>
</feature>
<comment type="similarity">
    <text evidence="2">Belongs to the ATPase inhibitor family.</text>
</comment>
<protein>
    <submittedName>
        <fullName evidence="6">Uncharacterized protein</fullName>
    </submittedName>
</protein>
<dbReference type="Proteomes" id="UP000791440">
    <property type="component" value="Unassembled WGS sequence"/>
</dbReference>
<evidence type="ECO:0000256" key="4">
    <source>
        <dbReference type="SAM" id="Coils"/>
    </source>
</evidence>
<evidence type="ECO:0000256" key="5">
    <source>
        <dbReference type="SAM" id="MobiDB-lite"/>
    </source>
</evidence>
<feature type="coiled-coil region" evidence="4">
    <location>
        <begin position="75"/>
        <end position="102"/>
    </location>
</feature>
<dbReference type="EMBL" id="JH668279">
    <property type="protein sequence ID" value="KAG6440359.1"/>
    <property type="molecule type" value="Genomic_DNA"/>
</dbReference>